<evidence type="ECO:0000313" key="4">
    <source>
        <dbReference type="Proteomes" id="UP000288805"/>
    </source>
</evidence>
<reference evidence="3 4" key="1">
    <citation type="journal article" date="2018" name="PLoS Genet.">
        <title>Population sequencing reveals clonal diversity and ancestral inbreeding in the grapevine cultivar Chardonnay.</title>
        <authorList>
            <person name="Roach M.J."/>
            <person name="Johnson D.L."/>
            <person name="Bohlmann J."/>
            <person name="van Vuuren H.J."/>
            <person name="Jones S.J."/>
            <person name="Pretorius I.S."/>
            <person name="Schmidt S.A."/>
            <person name="Borneman A.R."/>
        </authorList>
    </citation>
    <scope>NUCLEOTIDE SEQUENCE [LARGE SCALE GENOMIC DNA]</scope>
    <source>
        <strain evidence="4">cv. Chardonnay</strain>
        <tissue evidence="3">Leaf</tissue>
    </source>
</reference>
<dbReference type="Proteomes" id="UP000288805">
    <property type="component" value="Unassembled WGS sequence"/>
</dbReference>
<dbReference type="InterPro" id="IPR022377">
    <property type="entry name" value="Sm_Hydphi_plant_seed_CS"/>
</dbReference>
<comment type="similarity">
    <text evidence="1">Belongs to the small hydrophilic plant seed protein family.</text>
</comment>
<gene>
    <name evidence="3" type="primary">EMB-1_0</name>
    <name evidence="3" type="ORF">CK203_085022</name>
</gene>
<feature type="compositionally biased region" description="Basic and acidic residues" evidence="2">
    <location>
        <begin position="185"/>
        <end position="199"/>
    </location>
</feature>
<dbReference type="PANTHER" id="PTHR34671:SF11">
    <property type="entry name" value="EM-LIKE PROTEIN GEA1"/>
    <property type="match status" value="1"/>
</dbReference>
<feature type="region of interest" description="Disordered" evidence="2">
    <location>
        <begin position="1"/>
        <end position="103"/>
    </location>
</feature>
<feature type="compositionally biased region" description="Basic and acidic residues" evidence="2">
    <location>
        <begin position="268"/>
        <end position="279"/>
    </location>
</feature>
<comment type="caution">
    <text evidence="3">The sequence shown here is derived from an EMBL/GenBank/DDBJ whole genome shotgun (WGS) entry which is preliminary data.</text>
</comment>
<dbReference type="PROSITE" id="PS00431">
    <property type="entry name" value="SMALL_HYDR_PLANT_SEED"/>
    <property type="match status" value="2"/>
</dbReference>
<dbReference type="PANTHER" id="PTHR34671">
    <property type="entry name" value="EM-LIKE PROTEIN GEA1"/>
    <property type="match status" value="1"/>
</dbReference>
<dbReference type="AlphaFoldDB" id="A0A438E3L9"/>
<feature type="region of interest" description="Disordered" evidence="2">
    <location>
        <begin position="183"/>
        <end position="279"/>
    </location>
</feature>
<proteinExistence type="inferred from homology"/>
<name>A0A438E3L9_VITVI</name>
<accession>A0A438E3L9</accession>
<protein>
    <submittedName>
        <fullName evidence="3">Protein EMB-1</fullName>
    </submittedName>
</protein>
<organism evidence="3 4">
    <name type="scientific">Vitis vinifera</name>
    <name type="common">Grape</name>
    <dbReference type="NCBI Taxonomy" id="29760"/>
    <lineage>
        <taxon>Eukaryota</taxon>
        <taxon>Viridiplantae</taxon>
        <taxon>Streptophyta</taxon>
        <taxon>Embryophyta</taxon>
        <taxon>Tracheophyta</taxon>
        <taxon>Spermatophyta</taxon>
        <taxon>Magnoliopsida</taxon>
        <taxon>eudicotyledons</taxon>
        <taxon>Gunneridae</taxon>
        <taxon>Pentapetalae</taxon>
        <taxon>rosids</taxon>
        <taxon>Vitales</taxon>
        <taxon>Vitaceae</taxon>
        <taxon>Viteae</taxon>
        <taxon>Vitis</taxon>
    </lineage>
</organism>
<evidence type="ECO:0000256" key="1">
    <source>
        <dbReference type="ARBA" id="ARBA00006863"/>
    </source>
</evidence>
<feature type="compositionally biased region" description="Basic and acidic residues" evidence="2">
    <location>
        <begin position="214"/>
        <end position="245"/>
    </location>
</feature>
<dbReference type="InterPro" id="IPR038956">
    <property type="entry name" value="LEA_5"/>
</dbReference>
<evidence type="ECO:0000256" key="2">
    <source>
        <dbReference type="SAM" id="MobiDB-lite"/>
    </source>
</evidence>
<sequence length="279" mass="30128">MASRQENRAELDAKARQGQTVVPGGTGGGSLEAQEHLAEGWFSSGISSKEPRRTDEEGADWEGGIPGDGAEGRAEHRGPERRRACGAGRDPYRRVQVQDQDLNSPWRDAESVFMSSVPFSSCKMQRVALSLSPQYECGSDSPSLATPPSTRHPLSAAFLYKSPSPGRPHSIVVARPVVFEEEEMASQKERSQLDAKARQGETVVPGGTGGKSLEAQEHLAEGLEEPRGQTRKEQLGTEGYHEMGRKGGLSTGDQSGGERAEEEGILIDESKSRTKSEIK</sequence>
<dbReference type="InterPro" id="IPR000389">
    <property type="entry name" value="Small_hydrophilic_seed_prot"/>
</dbReference>
<dbReference type="EMBL" id="QGNW01001406">
    <property type="protein sequence ID" value="RVW42308.1"/>
    <property type="molecule type" value="Genomic_DNA"/>
</dbReference>
<dbReference type="Pfam" id="PF00477">
    <property type="entry name" value="LEA_5"/>
    <property type="match status" value="3"/>
</dbReference>
<evidence type="ECO:0000313" key="3">
    <source>
        <dbReference type="EMBL" id="RVW42308.1"/>
    </source>
</evidence>
<feature type="compositionally biased region" description="Basic and acidic residues" evidence="2">
    <location>
        <begin position="1"/>
        <end position="15"/>
    </location>
</feature>
<feature type="compositionally biased region" description="Basic and acidic residues" evidence="2">
    <location>
        <begin position="70"/>
        <end position="83"/>
    </location>
</feature>